<name>A0A4U0UTG8_9PEZI</name>
<protein>
    <submittedName>
        <fullName evidence="3">Uncharacterized protein</fullName>
    </submittedName>
</protein>
<dbReference type="AlphaFoldDB" id="A0A4U0UTG8"/>
<accession>A0A4U0UTG8</accession>
<sequence length="301" mass="33522">MAEVFFSDWKLWEKLCFALACAIVVTVLLGALKLGYIHWRLRKYTGIAEKEKREQAIQRQMSQRRRHDAVPFGIRALESGIETEGVWVSRPNTPECHSRESSAGSLMLKQYPRSFEDADIEKQIPRIHQKARSPAIRRSSMPDVTPFVQFCGTAPLSPRLVGQDTTPNTRRQSDATSIYTSAPTSPVTQGKGSSRSPSRAALPVPRSESRSSEPKRTSFEKQPSTVIRGHGTGFEILRPGSLNPALPINEHPMQRQRAAPPISLHNSYRSRSRSSSAGSVAGRRLQKKRRQSFGSTTSSAD</sequence>
<feature type="compositionally biased region" description="Low complexity" evidence="1">
    <location>
        <begin position="267"/>
        <end position="283"/>
    </location>
</feature>
<keyword evidence="2" id="KW-0472">Membrane</keyword>
<keyword evidence="2" id="KW-0812">Transmembrane</keyword>
<dbReference type="PANTHER" id="PTHR40623:SF2">
    <property type="entry name" value="INTEGRAL MEMBRANE PROTEIN"/>
    <property type="match status" value="1"/>
</dbReference>
<feature type="compositionally biased region" description="Polar residues" evidence="1">
    <location>
        <begin position="292"/>
        <end position="301"/>
    </location>
</feature>
<evidence type="ECO:0000313" key="4">
    <source>
        <dbReference type="Proteomes" id="UP000310066"/>
    </source>
</evidence>
<comment type="caution">
    <text evidence="3">The sequence shown here is derived from an EMBL/GenBank/DDBJ whole genome shotgun (WGS) entry which is preliminary data.</text>
</comment>
<dbReference type="STRING" id="329885.A0A4U0UTG8"/>
<keyword evidence="2" id="KW-1133">Transmembrane helix</keyword>
<proteinExistence type="predicted"/>
<reference evidence="3 4" key="1">
    <citation type="submission" date="2017-03" db="EMBL/GenBank/DDBJ databases">
        <title>Genomes of endolithic fungi from Antarctica.</title>
        <authorList>
            <person name="Coleine C."/>
            <person name="Masonjones S."/>
            <person name="Stajich J.E."/>
        </authorList>
    </citation>
    <scope>NUCLEOTIDE SEQUENCE [LARGE SCALE GENOMIC DNA]</scope>
    <source>
        <strain evidence="3 4">CCFEE 5311</strain>
    </source>
</reference>
<dbReference type="PANTHER" id="PTHR40623">
    <property type="entry name" value="INTEGRAL MEMBRANE PROTEIN"/>
    <property type="match status" value="1"/>
</dbReference>
<gene>
    <name evidence="3" type="ORF">B0A54_10379</name>
</gene>
<evidence type="ECO:0000256" key="2">
    <source>
        <dbReference type="SAM" id="Phobius"/>
    </source>
</evidence>
<feature type="compositionally biased region" description="Polar residues" evidence="1">
    <location>
        <begin position="163"/>
        <end position="197"/>
    </location>
</feature>
<feature type="transmembrane region" description="Helical" evidence="2">
    <location>
        <begin position="12"/>
        <end position="32"/>
    </location>
</feature>
<dbReference type="Proteomes" id="UP000310066">
    <property type="component" value="Unassembled WGS sequence"/>
</dbReference>
<dbReference type="EMBL" id="NAJP01000039">
    <property type="protein sequence ID" value="TKA39361.1"/>
    <property type="molecule type" value="Genomic_DNA"/>
</dbReference>
<feature type="compositionally biased region" description="Basic and acidic residues" evidence="1">
    <location>
        <begin position="207"/>
        <end position="219"/>
    </location>
</feature>
<evidence type="ECO:0000313" key="3">
    <source>
        <dbReference type="EMBL" id="TKA39361.1"/>
    </source>
</evidence>
<organism evidence="3 4">
    <name type="scientific">Friedmanniomyces endolithicus</name>
    <dbReference type="NCBI Taxonomy" id="329885"/>
    <lineage>
        <taxon>Eukaryota</taxon>
        <taxon>Fungi</taxon>
        <taxon>Dikarya</taxon>
        <taxon>Ascomycota</taxon>
        <taxon>Pezizomycotina</taxon>
        <taxon>Dothideomycetes</taxon>
        <taxon>Dothideomycetidae</taxon>
        <taxon>Mycosphaerellales</taxon>
        <taxon>Teratosphaeriaceae</taxon>
        <taxon>Friedmanniomyces</taxon>
    </lineage>
</organism>
<feature type="region of interest" description="Disordered" evidence="1">
    <location>
        <begin position="154"/>
        <end position="301"/>
    </location>
</feature>
<evidence type="ECO:0000256" key="1">
    <source>
        <dbReference type="SAM" id="MobiDB-lite"/>
    </source>
</evidence>
<dbReference type="OrthoDB" id="5426165at2759"/>